<evidence type="ECO:0000313" key="3">
    <source>
        <dbReference type="Proteomes" id="UP000243975"/>
    </source>
</evidence>
<feature type="region of interest" description="Disordered" evidence="1">
    <location>
        <begin position="16"/>
        <end position="44"/>
    </location>
</feature>
<dbReference type="AlphaFoldDB" id="A0A103Y4H0"/>
<keyword evidence="3" id="KW-1185">Reference proteome</keyword>
<sequence>MRPLNHPRWQQMASLGLKLPHQDNPIPKAKTNRTSHSQEEEHRPLEVKPLTFQPPDQHSHQPSQPLIRWLSLNITSPKRKTEKNHDLVTQCVSPALSFKKINSPDTVDDNRGCSTYGNTIKIVIEEEKATYQVTGKDNFSTIADEVLDCRNGCSDSCIVCDILTVVQRHIQISPNEHLLSLEFSRREVSNALLSHRDNACNWFSRGFDGSELGAYMCRQKGISGGKAEGRKRRAQKTRRETKDRVVAAGETATTASSRASTPGSVLPSNNSKLAPPPVEIWLITSATPTFSTAATESPPPMIVVTPFPLSSANFFAIACKHTYIQLYHLYYTSVYQRKPFLSSQPHPMCLRIFVVSNASLNVLIESGPISNPIQPSGIADAGTICIVKEGVQTCLRPPHRLATRGILPSLWPWRGV</sequence>
<dbReference type="Proteomes" id="UP000243975">
    <property type="component" value="Unassembled WGS sequence"/>
</dbReference>
<evidence type="ECO:0000256" key="1">
    <source>
        <dbReference type="SAM" id="MobiDB-lite"/>
    </source>
</evidence>
<dbReference type="EMBL" id="LEKV01002654">
    <property type="protein sequence ID" value="KVI02347.1"/>
    <property type="molecule type" value="Genomic_DNA"/>
</dbReference>
<dbReference type="AntiFam" id="ANF00180">
    <property type="entry name" value="Shadow ORF (opposite PGK1)"/>
</dbReference>
<evidence type="ECO:0000313" key="2">
    <source>
        <dbReference type="EMBL" id="KVI02347.1"/>
    </source>
</evidence>
<protein>
    <submittedName>
        <fullName evidence="2">Uncharacterized protein</fullName>
    </submittedName>
</protein>
<name>A0A103Y4H0_CYNCS</name>
<dbReference type="Gramene" id="KVI02347">
    <property type="protein sequence ID" value="KVI02347"/>
    <property type="gene ID" value="Ccrd_019323"/>
</dbReference>
<feature type="region of interest" description="Disordered" evidence="1">
    <location>
        <begin position="226"/>
        <end position="271"/>
    </location>
</feature>
<feature type="compositionally biased region" description="Low complexity" evidence="1">
    <location>
        <begin position="247"/>
        <end position="264"/>
    </location>
</feature>
<proteinExistence type="predicted"/>
<organism evidence="2 3">
    <name type="scientific">Cynara cardunculus var. scolymus</name>
    <name type="common">Globe artichoke</name>
    <name type="synonym">Cynara scolymus</name>
    <dbReference type="NCBI Taxonomy" id="59895"/>
    <lineage>
        <taxon>Eukaryota</taxon>
        <taxon>Viridiplantae</taxon>
        <taxon>Streptophyta</taxon>
        <taxon>Embryophyta</taxon>
        <taxon>Tracheophyta</taxon>
        <taxon>Spermatophyta</taxon>
        <taxon>Magnoliopsida</taxon>
        <taxon>eudicotyledons</taxon>
        <taxon>Gunneridae</taxon>
        <taxon>Pentapetalae</taxon>
        <taxon>asterids</taxon>
        <taxon>campanulids</taxon>
        <taxon>Asterales</taxon>
        <taxon>Asteraceae</taxon>
        <taxon>Carduoideae</taxon>
        <taxon>Cardueae</taxon>
        <taxon>Carduinae</taxon>
        <taxon>Cynara</taxon>
    </lineage>
</organism>
<accession>A0A103Y4H0</accession>
<reference evidence="2 3" key="1">
    <citation type="journal article" date="2016" name="Sci. Rep.">
        <title>The genome sequence of the outbreeding globe artichoke constructed de novo incorporating a phase-aware low-pass sequencing strategy of F1 progeny.</title>
        <authorList>
            <person name="Scaglione D."/>
            <person name="Reyes-Chin-Wo S."/>
            <person name="Acquadro A."/>
            <person name="Froenicke L."/>
            <person name="Portis E."/>
            <person name="Beitel C."/>
            <person name="Tirone M."/>
            <person name="Mauro R."/>
            <person name="Lo Monaco A."/>
            <person name="Mauromicale G."/>
            <person name="Faccioli P."/>
            <person name="Cattivelli L."/>
            <person name="Rieseberg L."/>
            <person name="Michelmore R."/>
            <person name="Lanteri S."/>
        </authorList>
    </citation>
    <scope>NUCLEOTIDE SEQUENCE [LARGE SCALE GENOMIC DNA]</scope>
    <source>
        <strain evidence="2">2C</strain>
    </source>
</reference>
<gene>
    <name evidence="2" type="ORF">Ccrd_019323</name>
</gene>
<comment type="caution">
    <text evidence="2">The sequence shown here is derived from an EMBL/GenBank/DDBJ whole genome shotgun (WGS) entry which is preliminary data.</text>
</comment>